<accession>A0AAE9HK58</accession>
<name>A0AAE9HK58_9CAUD</name>
<sequence length="60" mass="6839">MLLQTHIHGSFNHADSSLYHFEETRIRVENMSGCWCNCLQSVEVQEIPLKVNEALCCIGC</sequence>
<evidence type="ECO:0000313" key="1">
    <source>
        <dbReference type="EMBL" id="UPU16131.1"/>
    </source>
</evidence>
<dbReference type="EMBL" id="ON086804">
    <property type="protein sequence ID" value="UPU16131.1"/>
    <property type="molecule type" value="Genomic_DNA"/>
</dbReference>
<protein>
    <submittedName>
        <fullName evidence="1">Uncharacterized protein</fullName>
    </submittedName>
</protein>
<organism evidence="1 2">
    <name type="scientific">Escherichia phage ZCEC13</name>
    <dbReference type="NCBI Taxonomy" id="2935866"/>
    <lineage>
        <taxon>Viruses</taxon>
        <taxon>Duplodnaviria</taxon>
        <taxon>Heunggongvirae</taxon>
        <taxon>Uroviricota</taxon>
        <taxon>Caudoviricetes</taxon>
        <taxon>Jameshumphriesvirinae</taxon>
        <taxon>Zewailvirus</taxon>
        <taxon>Zewailvirus ZCEC13</taxon>
    </lineage>
</organism>
<reference evidence="1" key="1">
    <citation type="submission" date="2022-03" db="EMBL/GenBank/DDBJ databases">
        <authorList>
            <person name="Ragab S."/>
            <person name="Abdelmoteleb M."/>
            <person name="El-Shibiny A."/>
        </authorList>
    </citation>
    <scope>NUCLEOTIDE SEQUENCE</scope>
</reference>
<evidence type="ECO:0000313" key="2">
    <source>
        <dbReference type="Proteomes" id="UP000830967"/>
    </source>
</evidence>
<dbReference type="Proteomes" id="UP000830967">
    <property type="component" value="Segment"/>
</dbReference>
<keyword evidence="2" id="KW-1185">Reference proteome</keyword>
<proteinExistence type="predicted"/>